<accession>A0A183IZI5</accession>
<reference evidence="1" key="1">
    <citation type="submission" date="2016-06" db="UniProtKB">
        <authorList>
            <consortium name="WormBaseParasite"/>
        </authorList>
    </citation>
    <scope>IDENTIFICATION</scope>
</reference>
<sequence length="144" mass="16192">LLGDWFEEPSSGGSDVRLKLAFEAGTSFRRTQLFTPFRFASTPNLSDFQVNVNFKAVVDSHAQNTVNAINAAFDTFLVLRRCQHQLAHLSFCDLMNDLVCMVKTVCEFWNTDNAYCESDIVSLTEAFRKCSSTISKLVQTQSMS</sequence>
<dbReference type="AlphaFoldDB" id="A0A183IZI5"/>
<organism evidence="1">
    <name type="scientific">Soboliphyme baturini</name>
    <dbReference type="NCBI Taxonomy" id="241478"/>
    <lineage>
        <taxon>Eukaryota</taxon>
        <taxon>Metazoa</taxon>
        <taxon>Ecdysozoa</taxon>
        <taxon>Nematoda</taxon>
        <taxon>Enoplea</taxon>
        <taxon>Dorylaimia</taxon>
        <taxon>Dioctophymatida</taxon>
        <taxon>Dioctophymatoidea</taxon>
        <taxon>Soboliphymatidae</taxon>
        <taxon>Soboliphyme</taxon>
    </lineage>
</organism>
<proteinExistence type="predicted"/>
<protein>
    <submittedName>
        <fullName evidence="1">DHC_N1 domain-containing protein</fullName>
    </submittedName>
</protein>
<evidence type="ECO:0000313" key="1">
    <source>
        <dbReference type="WBParaSite" id="SBAD_0000935901-mRNA-1"/>
    </source>
</evidence>
<name>A0A183IZI5_9BILA</name>
<dbReference type="WBParaSite" id="SBAD_0000935901-mRNA-1">
    <property type="protein sequence ID" value="SBAD_0000935901-mRNA-1"/>
    <property type="gene ID" value="SBAD_0000935901"/>
</dbReference>